<evidence type="ECO:0000256" key="1">
    <source>
        <dbReference type="SAM" id="MobiDB-lite"/>
    </source>
</evidence>
<feature type="compositionally biased region" description="Acidic residues" evidence="1">
    <location>
        <begin position="50"/>
        <end position="66"/>
    </location>
</feature>
<keyword evidence="3" id="KW-1185">Reference proteome</keyword>
<feature type="compositionally biased region" description="Acidic residues" evidence="1">
    <location>
        <begin position="74"/>
        <end position="84"/>
    </location>
</feature>
<dbReference type="Proteomes" id="UP001500620">
    <property type="component" value="Unassembled WGS sequence"/>
</dbReference>
<evidence type="ECO:0000313" key="3">
    <source>
        <dbReference type="Proteomes" id="UP001500620"/>
    </source>
</evidence>
<reference evidence="3" key="1">
    <citation type="journal article" date="2019" name="Int. J. Syst. Evol. Microbiol.">
        <title>The Global Catalogue of Microorganisms (GCM) 10K type strain sequencing project: providing services to taxonomists for standard genome sequencing and annotation.</title>
        <authorList>
            <consortium name="The Broad Institute Genomics Platform"/>
            <consortium name="The Broad Institute Genome Sequencing Center for Infectious Disease"/>
            <person name="Wu L."/>
            <person name="Ma J."/>
        </authorList>
    </citation>
    <scope>NUCLEOTIDE SEQUENCE [LARGE SCALE GENOMIC DNA]</scope>
    <source>
        <strain evidence="3">JCM 17441</strain>
    </source>
</reference>
<accession>A0ABP8CXF4</accession>
<proteinExistence type="predicted"/>
<dbReference type="EMBL" id="BAABAT010000001">
    <property type="protein sequence ID" value="GAA4244200.1"/>
    <property type="molecule type" value="Genomic_DNA"/>
</dbReference>
<sequence>MALMPCAFSMPRIFGVSGPGPSSKVRATAADPVVRQMPSAGGGELAGADADAEAEADGEADADADAEAAGLPWLEDESDVPAIG</sequence>
<name>A0ABP8CXF4_9ACTN</name>
<gene>
    <name evidence="2" type="ORF">GCM10022255_006350</name>
</gene>
<feature type="region of interest" description="Disordered" evidence="1">
    <location>
        <begin position="36"/>
        <end position="84"/>
    </location>
</feature>
<organism evidence="2 3">
    <name type="scientific">Dactylosporangium darangshiense</name>
    <dbReference type="NCBI Taxonomy" id="579108"/>
    <lineage>
        <taxon>Bacteria</taxon>
        <taxon>Bacillati</taxon>
        <taxon>Actinomycetota</taxon>
        <taxon>Actinomycetes</taxon>
        <taxon>Micromonosporales</taxon>
        <taxon>Micromonosporaceae</taxon>
        <taxon>Dactylosporangium</taxon>
    </lineage>
</organism>
<evidence type="ECO:0000313" key="2">
    <source>
        <dbReference type="EMBL" id="GAA4244200.1"/>
    </source>
</evidence>
<comment type="caution">
    <text evidence="2">The sequence shown here is derived from an EMBL/GenBank/DDBJ whole genome shotgun (WGS) entry which is preliminary data.</text>
</comment>
<protein>
    <submittedName>
        <fullName evidence="2">Uncharacterized protein</fullName>
    </submittedName>
</protein>